<proteinExistence type="predicted"/>
<sequence length="176" mass="20371">MGFSGNLCGIVRPMPLKRETLDGQLYHELHPWLRMCRVFLITPRHFDSDGYRKKQSPHTCNANTSRSLHSARDDRLFIYETASGFRAYIRHNANYKTPYILCFSSPQNIPWIKCDQVIIMKSLCEGMTNALLCSPHFKCGPDDEFSFQSNDTPPKPTCTWCLDVFVTFFFRGFANK</sequence>
<accession>L0G3S5</accession>
<protein>
    <submittedName>
        <fullName evidence="1">Uncharacterized protein</fullName>
    </submittedName>
</protein>
<dbReference type="HOGENOM" id="CLU_1522838_0_0_10"/>
<organism evidence="1 2">
    <name type="scientific">Echinicola vietnamensis (strain DSM 17526 / LMG 23754 / KMM 6221)</name>
    <dbReference type="NCBI Taxonomy" id="926556"/>
    <lineage>
        <taxon>Bacteria</taxon>
        <taxon>Pseudomonadati</taxon>
        <taxon>Bacteroidota</taxon>
        <taxon>Cytophagia</taxon>
        <taxon>Cytophagales</taxon>
        <taxon>Cyclobacteriaceae</taxon>
        <taxon>Echinicola</taxon>
    </lineage>
</organism>
<evidence type="ECO:0000313" key="1">
    <source>
        <dbReference type="EMBL" id="AGA80177.1"/>
    </source>
</evidence>
<evidence type="ECO:0000313" key="2">
    <source>
        <dbReference type="Proteomes" id="UP000010796"/>
    </source>
</evidence>
<reference evidence="2" key="1">
    <citation type="submission" date="2012-02" db="EMBL/GenBank/DDBJ databases">
        <title>The complete genome of Echinicola vietnamensis DSM 17526.</title>
        <authorList>
            <person name="Lucas S."/>
            <person name="Copeland A."/>
            <person name="Lapidus A."/>
            <person name="Glavina del Rio T."/>
            <person name="Dalin E."/>
            <person name="Tice H."/>
            <person name="Bruce D."/>
            <person name="Goodwin L."/>
            <person name="Pitluck S."/>
            <person name="Peters L."/>
            <person name="Ovchinnikova G."/>
            <person name="Teshima H."/>
            <person name="Kyrpides N."/>
            <person name="Mavromatis K."/>
            <person name="Ivanova N."/>
            <person name="Brettin T."/>
            <person name="Detter J.C."/>
            <person name="Han C."/>
            <person name="Larimer F."/>
            <person name="Land M."/>
            <person name="Hauser L."/>
            <person name="Markowitz V."/>
            <person name="Cheng J.-F."/>
            <person name="Hugenholtz P."/>
            <person name="Woyke T."/>
            <person name="Wu D."/>
            <person name="Brambilla E."/>
            <person name="Klenk H.-P."/>
            <person name="Eisen J.A."/>
        </authorList>
    </citation>
    <scope>NUCLEOTIDE SEQUENCE [LARGE SCALE GENOMIC DNA]</scope>
    <source>
        <strain evidence="2">DSM 17526 / LMG 23754 / KMM 6221</strain>
    </source>
</reference>
<gene>
    <name evidence="1" type="ordered locus">Echvi_3970</name>
</gene>
<name>L0G3S5_ECHVK</name>
<keyword evidence="2" id="KW-1185">Reference proteome</keyword>
<dbReference type="EMBL" id="CP003346">
    <property type="protein sequence ID" value="AGA80177.1"/>
    <property type="molecule type" value="Genomic_DNA"/>
</dbReference>
<dbReference type="AlphaFoldDB" id="L0G3S5"/>
<dbReference type="Proteomes" id="UP000010796">
    <property type="component" value="Chromosome"/>
</dbReference>
<dbReference type="KEGG" id="evi:Echvi_3970"/>